<feature type="non-terminal residue" evidence="3">
    <location>
        <position position="1"/>
    </location>
</feature>
<dbReference type="Gene3D" id="3.20.20.80">
    <property type="entry name" value="Glycosidases"/>
    <property type="match status" value="1"/>
</dbReference>
<dbReference type="InterPro" id="IPR006047">
    <property type="entry name" value="GH13_cat_dom"/>
</dbReference>
<dbReference type="InterPro" id="IPR013780">
    <property type="entry name" value="Glyco_hydro_b"/>
</dbReference>
<name>A0A1W4XFZ7_AGRPL</name>
<gene>
    <name evidence="3" type="primary">LOC108743953</name>
</gene>
<dbReference type="RefSeq" id="XP_018335056.2">
    <property type="nucleotide sequence ID" value="XM_018479554.2"/>
</dbReference>
<dbReference type="PANTHER" id="PTHR10357:SF179">
    <property type="entry name" value="NEUTRAL AND BASIC AMINO ACID TRANSPORT PROTEIN RBAT"/>
    <property type="match status" value="1"/>
</dbReference>
<dbReference type="KEGG" id="apln:108743953"/>
<accession>A0A1W4XFZ7</accession>
<dbReference type="SUPFAM" id="SSF51445">
    <property type="entry name" value="(Trans)glycosidases"/>
    <property type="match status" value="1"/>
</dbReference>
<evidence type="ECO:0000259" key="1">
    <source>
        <dbReference type="Pfam" id="PF00128"/>
    </source>
</evidence>
<protein>
    <submittedName>
        <fullName evidence="3">Maltase A1-like</fullName>
    </submittedName>
</protein>
<organism evidence="2 3">
    <name type="scientific">Agrilus planipennis</name>
    <name type="common">Emerald ash borer</name>
    <name type="synonym">Agrilus marcopoli</name>
    <dbReference type="NCBI Taxonomy" id="224129"/>
    <lineage>
        <taxon>Eukaryota</taxon>
        <taxon>Metazoa</taxon>
        <taxon>Ecdysozoa</taxon>
        <taxon>Arthropoda</taxon>
        <taxon>Hexapoda</taxon>
        <taxon>Insecta</taxon>
        <taxon>Pterygota</taxon>
        <taxon>Neoptera</taxon>
        <taxon>Endopterygota</taxon>
        <taxon>Coleoptera</taxon>
        <taxon>Polyphaga</taxon>
        <taxon>Elateriformia</taxon>
        <taxon>Buprestoidea</taxon>
        <taxon>Buprestidae</taxon>
        <taxon>Agrilinae</taxon>
        <taxon>Agrilus</taxon>
    </lineage>
</organism>
<dbReference type="GO" id="GO:0005975">
    <property type="term" value="P:carbohydrate metabolic process"/>
    <property type="evidence" value="ECO:0007669"/>
    <property type="project" value="InterPro"/>
</dbReference>
<sequence length="339" mass="38770">KDVLVFWLDKGVDGFRIDAAPYLFEHADFQDAPPPDNVSRSYVQNQPETYDMIYQWRQVIDDYNKQNGGDTRVLMTEAYTPINSTMLYYGNETVDGAHFTFNFYLIINTTNNSTANQVVSVINTWFQNMPRRFVANWVLGNHDRHRVATRQGVENVDGYNMLITLLPGIANTYNGEEIGMEDGEVTWEEGQDSIACQSARENFQSTSRDFQRTPFHWDSTVNAGFSTANKTWLPVSSKYRTNNLELQSRDGVKSHFHIYQDLMKLRKENTFIFGNLNIEVLDTNVFAFTRELDGNDTYVFIFNNGYNSATVSLSSFKSIADCADVRVVLSSTNSLRNKG</sequence>
<dbReference type="AlphaFoldDB" id="A0A1W4XFZ7"/>
<dbReference type="Pfam" id="PF00128">
    <property type="entry name" value="Alpha-amylase"/>
    <property type="match status" value="1"/>
</dbReference>
<dbReference type="InParanoid" id="A0A1W4XFZ7"/>
<keyword evidence="2" id="KW-1185">Reference proteome</keyword>
<evidence type="ECO:0000313" key="3">
    <source>
        <dbReference type="RefSeq" id="XP_018335056.2"/>
    </source>
</evidence>
<evidence type="ECO:0000313" key="2">
    <source>
        <dbReference type="Proteomes" id="UP000192223"/>
    </source>
</evidence>
<dbReference type="Gene3D" id="2.60.40.1180">
    <property type="entry name" value="Golgi alpha-mannosidase II"/>
    <property type="match status" value="1"/>
</dbReference>
<dbReference type="STRING" id="224129.A0A1W4XFZ7"/>
<reference evidence="3" key="1">
    <citation type="submission" date="2025-08" db="UniProtKB">
        <authorList>
            <consortium name="RefSeq"/>
        </authorList>
    </citation>
    <scope>IDENTIFICATION</scope>
    <source>
        <tissue evidence="3">Entire body</tissue>
    </source>
</reference>
<dbReference type="OrthoDB" id="1740265at2759"/>
<dbReference type="InterPro" id="IPR017853">
    <property type="entry name" value="GH"/>
</dbReference>
<proteinExistence type="predicted"/>
<feature type="domain" description="Glycosyl hydrolase family 13 catalytic" evidence="1">
    <location>
        <begin position="1"/>
        <end position="271"/>
    </location>
</feature>
<dbReference type="GeneID" id="108743953"/>
<dbReference type="PANTHER" id="PTHR10357">
    <property type="entry name" value="ALPHA-AMYLASE FAMILY MEMBER"/>
    <property type="match status" value="1"/>
</dbReference>
<dbReference type="Proteomes" id="UP000192223">
    <property type="component" value="Unplaced"/>
</dbReference>